<dbReference type="Proteomes" id="UP000680045">
    <property type="component" value="Unassembled WGS sequence"/>
</dbReference>
<dbReference type="Pfam" id="PF00668">
    <property type="entry name" value="Condensation"/>
    <property type="match status" value="1"/>
</dbReference>
<name>A0A941J2Z7_9BACI</name>
<accession>A0A941J2Z7</accession>
<evidence type="ECO:0000259" key="1">
    <source>
        <dbReference type="Pfam" id="PF00668"/>
    </source>
</evidence>
<dbReference type="EMBL" id="JAGTPW010000031">
    <property type="protein sequence ID" value="MBR8645288.1"/>
    <property type="molecule type" value="Genomic_DNA"/>
</dbReference>
<dbReference type="InterPro" id="IPR023213">
    <property type="entry name" value="CAT-like_dom_sf"/>
</dbReference>
<protein>
    <recommendedName>
        <fullName evidence="1">Condensation domain-containing protein</fullName>
    </recommendedName>
</protein>
<evidence type="ECO:0000313" key="3">
    <source>
        <dbReference type="Proteomes" id="UP000680045"/>
    </source>
</evidence>
<dbReference type="SUPFAM" id="SSF52777">
    <property type="entry name" value="CoA-dependent acyltransferases"/>
    <property type="match status" value="1"/>
</dbReference>
<reference evidence="2" key="1">
    <citation type="submission" date="2021-04" db="EMBL/GenBank/DDBJ databases">
        <title>Whole genome sequencing of Enterococci isolates from hospitalized patients.</title>
        <authorList>
            <person name="Ogoti B.M."/>
            <person name="Onyambu F.G."/>
        </authorList>
    </citation>
    <scope>NUCLEOTIDE SEQUENCE</scope>
    <source>
        <strain evidence="2">242</strain>
    </source>
</reference>
<sequence length="60" mass="7165">MNHIVKEETERQFDLVNGPLLSMTLVKRNESEYQLLCNIHHIIFDGWSIPLLINDWFCHL</sequence>
<dbReference type="InterPro" id="IPR001242">
    <property type="entry name" value="Condensation_dom"/>
</dbReference>
<organism evidence="2 3">
    <name type="scientific">Peribacillus frigoritolerans</name>
    <dbReference type="NCBI Taxonomy" id="450367"/>
    <lineage>
        <taxon>Bacteria</taxon>
        <taxon>Bacillati</taxon>
        <taxon>Bacillota</taxon>
        <taxon>Bacilli</taxon>
        <taxon>Bacillales</taxon>
        <taxon>Bacillaceae</taxon>
        <taxon>Peribacillus</taxon>
    </lineage>
</organism>
<proteinExistence type="predicted"/>
<comment type="caution">
    <text evidence="2">The sequence shown here is derived from an EMBL/GenBank/DDBJ whole genome shotgun (WGS) entry which is preliminary data.</text>
</comment>
<dbReference type="GO" id="GO:0008610">
    <property type="term" value="P:lipid biosynthetic process"/>
    <property type="evidence" value="ECO:0007669"/>
    <property type="project" value="UniProtKB-ARBA"/>
</dbReference>
<gene>
    <name evidence="2" type="ORF">KEH51_17160</name>
</gene>
<dbReference type="AlphaFoldDB" id="A0A941J2Z7"/>
<dbReference type="Gene3D" id="3.30.559.10">
    <property type="entry name" value="Chloramphenicol acetyltransferase-like domain"/>
    <property type="match status" value="1"/>
</dbReference>
<feature type="domain" description="Condensation" evidence="1">
    <location>
        <begin position="3"/>
        <end position="56"/>
    </location>
</feature>
<evidence type="ECO:0000313" key="2">
    <source>
        <dbReference type="EMBL" id="MBR8645288.1"/>
    </source>
</evidence>
<dbReference type="GO" id="GO:0003824">
    <property type="term" value="F:catalytic activity"/>
    <property type="evidence" value="ECO:0007669"/>
    <property type="project" value="InterPro"/>
</dbReference>